<dbReference type="KEGG" id="mmc:Mmcs_4207"/>
<protein>
    <recommendedName>
        <fullName evidence="3">DUF732 domain-containing protein</fullName>
    </recommendedName>
</protein>
<evidence type="ECO:0000256" key="1">
    <source>
        <dbReference type="SAM" id="SignalP"/>
    </source>
</evidence>
<gene>
    <name evidence="2" type="ordered locus">Mmcs_4207</name>
</gene>
<reference evidence="2" key="1">
    <citation type="submission" date="2006-06" db="EMBL/GenBank/DDBJ databases">
        <title>Complete sequence of chromosome of Mycobacterium sp. MCS.</title>
        <authorList>
            <consortium name="US DOE Joint Genome Institute"/>
            <person name="Copeland A."/>
            <person name="Lucas S."/>
            <person name="Lapidus A."/>
            <person name="Barry K."/>
            <person name="Detter J.C."/>
            <person name="Glavina del Rio T."/>
            <person name="Hammon N."/>
            <person name="Israni S."/>
            <person name="Dalin E."/>
            <person name="Tice H."/>
            <person name="Pitluck S."/>
            <person name="Martinez M."/>
            <person name="Schmutz J."/>
            <person name="Larimer F."/>
            <person name="Land M."/>
            <person name="Hauser L."/>
            <person name="Kyrpides N."/>
            <person name="Kim E."/>
            <person name="Miller C.D."/>
            <person name="Hughes J.E."/>
            <person name="Anderson A.J."/>
            <person name="Sims R.C."/>
            <person name="Richardson P."/>
        </authorList>
    </citation>
    <scope>NUCLEOTIDE SEQUENCE [LARGE SCALE GENOMIC DNA]</scope>
    <source>
        <strain evidence="2">MCS</strain>
    </source>
</reference>
<evidence type="ECO:0000313" key="2">
    <source>
        <dbReference type="EMBL" id="ABG10312.1"/>
    </source>
</evidence>
<proteinExistence type="predicted"/>
<name>A0A5Q5BPC8_MYCSS</name>
<feature type="chain" id="PRO_5024350712" description="DUF732 domain-containing protein" evidence="1">
    <location>
        <begin position="28"/>
        <end position="110"/>
    </location>
</feature>
<organism evidence="2">
    <name type="scientific">Mycobacterium sp. (strain MCS)</name>
    <dbReference type="NCBI Taxonomy" id="164756"/>
    <lineage>
        <taxon>Bacteria</taxon>
        <taxon>Bacillati</taxon>
        <taxon>Actinomycetota</taxon>
        <taxon>Actinomycetes</taxon>
        <taxon>Mycobacteriales</taxon>
        <taxon>Mycobacteriaceae</taxon>
        <taxon>Mycobacterium</taxon>
    </lineage>
</organism>
<evidence type="ECO:0008006" key="3">
    <source>
        <dbReference type="Google" id="ProtNLM"/>
    </source>
</evidence>
<dbReference type="AlphaFoldDB" id="A0A5Q5BPC8"/>
<sequence length="110" mass="11387" precursor="true">MRRTSILAPVLLSVGAVLVAPAIPAQAETALETIAALEAAGYTVNIDRVGSAPLEECVVTSVRNPQTVTELARVEHHDGPFGFGGDDDDHGRLVPVVVSRSISVSLNCAG</sequence>
<keyword evidence="1" id="KW-0732">Signal</keyword>
<accession>A0A5Q5BPC8</accession>
<dbReference type="EMBL" id="CP000384">
    <property type="protein sequence ID" value="ABG10312.1"/>
    <property type="molecule type" value="Genomic_DNA"/>
</dbReference>
<feature type="signal peptide" evidence="1">
    <location>
        <begin position="1"/>
        <end position="27"/>
    </location>
</feature>